<comment type="caution">
    <text evidence="1">The sequence shown here is derived from an EMBL/GenBank/DDBJ whole genome shotgun (WGS) entry which is preliminary data.</text>
</comment>
<accession>A0AAV4TUL1</accession>
<organism evidence="1 2">
    <name type="scientific">Caerostris extrusa</name>
    <name type="common">Bark spider</name>
    <name type="synonym">Caerostris bankana</name>
    <dbReference type="NCBI Taxonomy" id="172846"/>
    <lineage>
        <taxon>Eukaryota</taxon>
        <taxon>Metazoa</taxon>
        <taxon>Ecdysozoa</taxon>
        <taxon>Arthropoda</taxon>
        <taxon>Chelicerata</taxon>
        <taxon>Arachnida</taxon>
        <taxon>Araneae</taxon>
        <taxon>Araneomorphae</taxon>
        <taxon>Entelegynae</taxon>
        <taxon>Araneoidea</taxon>
        <taxon>Araneidae</taxon>
        <taxon>Caerostris</taxon>
    </lineage>
</organism>
<protein>
    <submittedName>
        <fullName evidence="1">Uncharacterized protein</fullName>
    </submittedName>
</protein>
<dbReference type="EMBL" id="BPLR01011642">
    <property type="protein sequence ID" value="GIY47883.1"/>
    <property type="molecule type" value="Genomic_DNA"/>
</dbReference>
<dbReference type="Proteomes" id="UP001054945">
    <property type="component" value="Unassembled WGS sequence"/>
</dbReference>
<evidence type="ECO:0000313" key="1">
    <source>
        <dbReference type="EMBL" id="GIY47883.1"/>
    </source>
</evidence>
<evidence type="ECO:0000313" key="2">
    <source>
        <dbReference type="Proteomes" id="UP001054945"/>
    </source>
</evidence>
<reference evidence="1 2" key="1">
    <citation type="submission" date="2021-06" db="EMBL/GenBank/DDBJ databases">
        <title>Caerostris extrusa draft genome.</title>
        <authorList>
            <person name="Kono N."/>
            <person name="Arakawa K."/>
        </authorList>
    </citation>
    <scope>NUCLEOTIDE SEQUENCE [LARGE SCALE GENOMIC DNA]</scope>
</reference>
<keyword evidence="2" id="KW-1185">Reference proteome</keyword>
<name>A0AAV4TUL1_CAEEX</name>
<sequence>MVGSFRSCELDFALLSFNKNSFRIEQWTLKITSWAANSKAEFDRIFRTTRIESLTRRKNDVSFGVIMRTGSSHGILRTESCLLLFKVAETCPDKQERPSDK</sequence>
<dbReference type="AlphaFoldDB" id="A0AAV4TUL1"/>
<gene>
    <name evidence="1" type="ORF">CEXT_664711</name>
</gene>
<proteinExistence type="predicted"/>